<sequence length="118" mass="12467">MKLRFFVLLLLVTVLAALGKSSPIDEAPTESALTDDSYQPDPENTSGGTCDPDTSSCIKTRAFSGLIGIANGFGYAAKAAIKSFVGVIKNIIGRQDDEKPIEIYVPPPPQDVGIIAVK</sequence>
<reference evidence="3" key="1">
    <citation type="submission" date="2025-05" db="UniProtKB">
        <authorList>
            <consortium name="EnsemblMetazoa"/>
        </authorList>
    </citation>
    <scope>IDENTIFICATION</scope>
</reference>
<dbReference type="Proteomes" id="UP001652700">
    <property type="component" value="Unplaced"/>
</dbReference>
<dbReference type="EnsemblMetazoa" id="XM_028280072.2">
    <property type="protein sequence ID" value="XP_028135873.2"/>
    <property type="gene ID" value="LOC114330666"/>
</dbReference>
<evidence type="ECO:0000313" key="4">
    <source>
        <dbReference type="Proteomes" id="UP001652700"/>
    </source>
</evidence>
<protein>
    <submittedName>
        <fullName evidence="3">Uncharacterized protein</fullName>
    </submittedName>
</protein>
<dbReference type="GeneID" id="114330666"/>
<evidence type="ECO:0000256" key="2">
    <source>
        <dbReference type="SAM" id="SignalP"/>
    </source>
</evidence>
<feature type="compositionally biased region" description="Polar residues" evidence="1">
    <location>
        <begin position="31"/>
        <end position="53"/>
    </location>
</feature>
<evidence type="ECO:0000313" key="3">
    <source>
        <dbReference type="EnsemblMetazoa" id="XP_028135873.2"/>
    </source>
</evidence>
<name>A0ABM5ILR1_DIAVI</name>
<feature type="region of interest" description="Disordered" evidence="1">
    <location>
        <begin position="24"/>
        <end position="53"/>
    </location>
</feature>
<proteinExistence type="predicted"/>
<keyword evidence="2" id="KW-0732">Signal</keyword>
<feature type="signal peptide" evidence="2">
    <location>
        <begin position="1"/>
        <end position="19"/>
    </location>
</feature>
<accession>A0ABM5ILR1</accession>
<keyword evidence="4" id="KW-1185">Reference proteome</keyword>
<feature type="chain" id="PRO_5046531383" evidence="2">
    <location>
        <begin position="20"/>
        <end position="118"/>
    </location>
</feature>
<dbReference type="RefSeq" id="XP_028135873.2">
    <property type="nucleotide sequence ID" value="XM_028280072.2"/>
</dbReference>
<evidence type="ECO:0000256" key="1">
    <source>
        <dbReference type="SAM" id="MobiDB-lite"/>
    </source>
</evidence>
<organism evidence="3 4">
    <name type="scientific">Diabrotica virgifera virgifera</name>
    <name type="common">western corn rootworm</name>
    <dbReference type="NCBI Taxonomy" id="50390"/>
    <lineage>
        <taxon>Eukaryota</taxon>
        <taxon>Metazoa</taxon>
        <taxon>Ecdysozoa</taxon>
        <taxon>Arthropoda</taxon>
        <taxon>Hexapoda</taxon>
        <taxon>Insecta</taxon>
        <taxon>Pterygota</taxon>
        <taxon>Neoptera</taxon>
        <taxon>Endopterygota</taxon>
        <taxon>Coleoptera</taxon>
        <taxon>Polyphaga</taxon>
        <taxon>Cucujiformia</taxon>
        <taxon>Chrysomeloidea</taxon>
        <taxon>Chrysomelidae</taxon>
        <taxon>Galerucinae</taxon>
        <taxon>Diabroticina</taxon>
        <taxon>Diabroticites</taxon>
        <taxon>Diabrotica</taxon>
    </lineage>
</organism>